<dbReference type="PANTHER" id="PTHR11439">
    <property type="entry name" value="GAG-POL-RELATED RETROTRANSPOSON"/>
    <property type="match status" value="1"/>
</dbReference>
<sequence>MTLDYGGDHDTRRSTTGFVFKLGAGVISWRSKRQATVLLSTIEAKYQAAAFAAQESTWLMQLMKDLRQPVGYKVILYCDNQSAICLVENPFFHARTKHVEIHYHFIREKVLQGEIGLEHIKMEHQIADLFTKGFSVKKLKSFYKKLGMVKTES</sequence>
<dbReference type="CDD" id="cd09272">
    <property type="entry name" value="RNase_HI_RT_Ty1"/>
    <property type="match status" value="1"/>
</dbReference>
<reference evidence="1" key="1">
    <citation type="submission" date="2023-08" db="EMBL/GenBank/DDBJ databases">
        <title>A de novo genome assembly of Solanum verrucosum Schlechtendal, a Mexican diploid species geographically isolated from the other diploid A-genome species in potato relatives.</title>
        <authorList>
            <person name="Hosaka K."/>
        </authorList>
    </citation>
    <scope>NUCLEOTIDE SEQUENCE</scope>
    <source>
        <tissue evidence="1">Young leaves</tissue>
    </source>
</reference>
<name>A0AAF0TTA6_SOLVR</name>
<dbReference type="AlphaFoldDB" id="A0AAF0TTA6"/>
<dbReference type="EMBL" id="CP133617">
    <property type="protein sequence ID" value="WMV32302.1"/>
    <property type="molecule type" value="Genomic_DNA"/>
</dbReference>
<keyword evidence="2" id="KW-1185">Reference proteome</keyword>
<organism evidence="1 2">
    <name type="scientific">Solanum verrucosum</name>
    <dbReference type="NCBI Taxonomy" id="315347"/>
    <lineage>
        <taxon>Eukaryota</taxon>
        <taxon>Viridiplantae</taxon>
        <taxon>Streptophyta</taxon>
        <taxon>Embryophyta</taxon>
        <taxon>Tracheophyta</taxon>
        <taxon>Spermatophyta</taxon>
        <taxon>Magnoliopsida</taxon>
        <taxon>eudicotyledons</taxon>
        <taxon>Gunneridae</taxon>
        <taxon>Pentapetalae</taxon>
        <taxon>asterids</taxon>
        <taxon>lamiids</taxon>
        <taxon>Solanales</taxon>
        <taxon>Solanaceae</taxon>
        <taxon>Solanoideae</taxon>
        <taxon>Solaneae</taxon>
        <taxon>Solanum</taxon>
    </lineage>
</organism>
<evidence type="ECO:0000313" key="2">
    <source>
        <dbReference type="Proteomes" id="UP001234989"/>
    </source>
</evidence>
<dbReference type="PANTHER" id="PTHR11439:SF475">
    <property type="entry name" value="CYSTEINE-RICH RLK (RECEPTOR-LIKE PROTEIN KINASE) 8"/>
    <property type="match status" value="1"/>
</dbReference>
<accession>A0AAF0TTA6</accession>
<evidence type="ECO:0000313" key="1">
    <source>
        <dbReference type="EMBL" id="WMV32302.1"/>
    </source>
</evidence>
<dbReference type="Proteomes" id="UP001234989">
    <property type="component" value="Chromosome 6"/>
</dbReference>
<protein>
    <submittedName>
        <fullName evidence="1">Uncharacterized protein</fullName>
    </submittedName>
</protein>
<proteinExistence type="predicted"/>
<gene>
    <name evidence="1" type="ORF">MTR67_025687</name>
</gene>